<name>A0A5B7GEY2_PORTR</name>
<sequence>MSLTILYIVIRSPRSLVIVLQLLRASAIVELLDLEMSSSLVILQASDLQQLNFLHQESTRLKVR</sequence>
<keyword evidence="2" id="KW-1185">Reference proteome</keyword>
<comment type="caution">
    <text evidence="1">The sequence shown here is derived from an EMBL/GenBank/DDBJ whole genome shotgun (WGS) entry which is preliminary data.</text>
</comment>
<gene>
    <name evidence="1" type="ORF">E2C01_051493</name>
</gene>
<dbReference type="AlphaFoldDB" id="A0A5B7GEY2"/>
<dbReference type="EMBL" id="VSRR010014842">
    <property type="protein sequence ID" value="MPC57512.1"/>
    <property type="molecule type" value="Genomic_DNA"/>
</dbReference>
<evidence type="ECO:0000313" key="2">
    <source>
        <dbReference type="Proteomes" id="UP000324222"/>
    </source>
</evidence>
<protein>
    <submittedName>
        <fullName evidence="1">Uncharacterized protein</fullName>
    </submittedName>
</protein>
<accession>A0A5B7GEY2</accession>
<organism evidence="1 2">
    <name type="scientific">Portunus trituberculatus</name>
    <name type="common">Swimming crab</name>
    <name type="synonym">Neptunus trituberculatus</name>
    <dbReference type="NCBI Taxonomy" id="210409"/>
    <lineage>
        <taxon>Eukaryota</taxon>
        <taxon>Metazoa</taxon>
        <taxon>Ecdysozoa</taxon>
        <taxon>Arthropoda</taxon>
        <taxon>Crustacea</taxon>
        <taxon>Multicrustacea</taxon>
        <taxon>Malacostraca</taxon>
        <taxon>Eumalacostraca</taxon>
        <taxon>Eucarida</taxon>
        <taxon>Decapoda</taxon>
        <taxon>Pleocyemata</taxon>
        <taxon>Brachyura</taxon>
        <taxon>Eubrachyura</taxon>
        <taxon>Portunoidea</taxon>
        <taxon>Portunidae</taxon>
        <taxon>Portuninae</taxon>
        <taxon>Portunus</taxon>
    </lineage>
</organism>
<reference evidence="1" key="1">
    <citation type="submission" date="2019-05" db="EMBL/GenBank/DDBJ databases">
        <title>Another draft genome of Portunus trituberculatus and its Hox gene families provides insights of decapod evolution.</title>
        <authorList>
            <person name="Jeong J.-H."/>
            <person name="Song I."/>
            <person name="Kim S."/>
            <person name="Choi T."/>
            <person name="Kim D."/>
            <person name="Ryu S."/>
            <person name="Kim W."/>
        </authorList>
    </citation>
    <scope>NUCLEOTIDE SEQUENCE [LARGE SCALE GENOMIC DNA]</scope>
    <source>
        <tissue evidence="1">Muscle</tissue>
    </source>
</reference>
<evidence type="ECO:0000313" key="1">
    <source>
        <dbReference type="EMBL" id="MPC57512.1"/>
    </source>
</evidence>
<proteinExistence type="predicted"/>
<dbReference type="Proteomes" id="UP000324222">
    <property type="component" value="Unassembled WGS sequence"/>
</dbReference>